<dbReference type="EC" id="1.5.1.5" evidence="11"/>
<evidence type="ECO:0000313" key="15">
    <source>
        <dbReference type="Proteomes" id="UP000315759"/>
    </source>
</evidence>
<protein>
    <recommendedName>
        <fullName evidence="11">Bifunctional protein FolD</fullName>
    </recommendedName>
    <domain>
        <recommendedName>
            <fullName evidence="11">Methylenetetrahydrofolate dehydrogenase</fullName>
            <ecNumber evidence="11">1.5.1.5</ecNumber>
        </recommendedName>
    </domain>
    <domain>
        <recommendedName>
            <fullName evidence="11">Methenyltetrahydrofolate cyclohydrolase</fullName>
            <ecNumber evidence="11">3.5.4.9</ecNumber>
        </recommendedName>
    </domain>
</protein>
<sequence length="297" mass="29850">MTRILGGGELSAAIRADVTARAGGLRESGVQPKLAVVTATDDESTAWYVRSIAKAATRTGIECQIVDLGATAVQNDVLSALVELSADSDVHGIILQTPLPDGVDVTSLRTAITPDKDVDGANPLSLGRLLANQPAFAPATAAAVMALLDHHEVPLRGRLASVVGRSVVVGTPVAHLLVQRDATVTVCHHHTVDLAASTRNADVVVVAVGVPGLVTAEHVADGAIVVDVGTTATDDGTLLGDVDAASVEGRAGGLTPVPGGVGPVTTALLLANTVTAATTLSTTTHRDAGVLVGAVAR</sequence>
<comment type="subunit">
    <text evidence="11">Homodimer.</text>
</comment>
<keyword evidence="4 11" id="KW-0658">Purine biosynthesis</keyword>
<evidence type="ECO:0000256" key="4">
    <source>
        <dbReference type="ARBA" id="ARBA00022755"/>
    </source>
</evidence>
<evidence type="ECO:0000259" key="12">
    <source>
        <dbReference type="Pfam" id="PF00763"/>
    </source>
</evidence>
<organism evidence="14 15">
    <name type="scientific">Mycolicibacterium hodleri</name>
    <dbReference type="NCBI Taxonomy" id="49897"/>
    <lineage>
        <taxon>Bacteria</taxon>
        <taxon>Bacillati</taxon>
        <taxon>Actinomycetota</taxon>
        <taxon>Actinomycetes</taxon>
        <taxon>Mycobacteriales</taxon>
        <taxon>Mycobacteriaceae</taxon>
        <taxon>Mycolicibacterium</taxon>
    </lineage>
</organism>
<keyword evidence="6 11" id="KW-0521">NADP</keyword>
<dbReference type="GO" id="GO:0005829">
    <property type="term" value="C:cytosol"/>
    <property type="evidence" value="ECO:0007669"/>
    <property type="project" value="TreeGrafter"/>
</dbReference>
<feature type="binding site" evidence="11">
    <location>
        <begin position="164"/>
        <end position="166"/>
    </location>
    <ligand>
        <name>NADP(+)</name>
        <dbReference type="ChEBI" id="CHEBI:58349"/>
    </ligand>
</feature>
<keyword evidence="10 11" id="KW-0511">Multifunctional enzyme</keyword>
<name>A0A544VZ33_9MYCO</name>
<keyword evidence="15" id="KW-1185">Reference proteome</keyword>
<dbReference type="UniPathway" id="UPA00193"/>
<dbReference type="InterPro" id="IPR000672">
    <property type="entry name" value="THF_DH/CycHdrlase"/>
</dbReference>
<dbReference type="SUPFAM" id="SSF51735">
    <property type="entry name" value="NAD(P)-binding Rossmann-fold domains"/>
    <property type="match status" value="1"/>
</dbReference>
<comment type="caution">
    <text evidence="14">The sequence shown here is derived from an EMBL/GenBank/DDBJ whole genome shotgun (WGS) entry which is preliminary data.</text>
</comment>
<dbReference type="Gene3D" id="3.40.50.10860">
    <property type="entry name" value="Leucine Dehydrogenase, chain A, domain 1"/>
    <property type="match status" value="1"/>
</dbReference>
<dbReference type="InterPro" id="IPR020630">
    <property type="entry name" value="THF_DH/CycHdrlase_cat_dom"/>
</dbReference>
<keyword evidence="5 11" id="KW-0378">Hydrolase</keyword>
<evidence type="ECO:0000256" key="8">
    <source>
        <dbReference type="ARBA" id="ARBA00023102"/>
    </source>
</evidence>
<dbReference type="AlphaFoldDB" id="A0A544VZ33"/>
<comment type="caution">
    <text evidence="11">Lacks conserved residue(s) required for the propagation of feature annotation.</text>
</comment>
<dbReference type="Gene3D" id="3.40.50.720">
    <property type="entry name" value="NAD(P)-binding Rossmann-like Domain"/>
    <property type="match status" value="1"/>
</dbReference>
<dbReference type="GO" id="GO:0000105">
    <property type="term" value="P:L-histidine biosynthetic process"/>
    <property type="evidence" value="ECO:0007669"/>
    <property type="project" value="UniProtKB-KW"/>
</dbReference>
<keyword evidence="9 11" id="KW-0486">Methionine biosynthesis</keyword>
<evidence type="ECO:0000256" key="7">
    <source>
        <dbReference type="ARBA" id="ARBA00023002"/>
    </source>
</evidence>
<comment type="catalytic activity">
    <reaction evidence="11">
        <text>(6R)-5,10-methenyltetrahydrofolate + H2O = (6R)-10-formyltetrahydrofolate + H(+)</text>
        <dbReference type="Rhea" id="RHEA:23700"/>
        <dbReference type="ChEBI" id="CHEBI:15377"/>
        <dbReference type="ChEBI" id="CHEBI:15378"/>
        <dbReference type="ChEBI" id="CHEBI:57455"/>
        <dbReference type="ChEBI" id="CHEBI:195366"/>
        <dbReference type="EC" id="3.5.4.9"/>
    </reaction>
</comment>
<reference evidence="14 15" key="1">
    <citation type="submission" date="2018-10" db="EMBL/GenBank/DDBJ databases">
        <title>Draft genome of Mycobacterium hodleri strain B.</title>
        <authorList>
            <person name="Amande T.J."/>
            <person name="Mcgenity T.J."/>
        </authorList>
    </citation>
    <scope>NUCLEOTIDE SEQUENCE [LARGE SCALE GENOMIC DNA]</scope>
    <source>
        <strain evidence="14 15">B</strain>
    </source>
</reference>
<keyword evidence="2 11" id="KW-0554">One-carbon metabolism</keyword>
<dbReference type="PRINTS" id="PR00085">
    <property type="entry name" value="THFDHDRGNASE"/>
</dbReference>
<feature type="domain" description="Tetrahydrofolate dehydrogenase/cyclohydrolase catalytic" evidence="12">
    <location>
        <begin position="6"/>
        <end position="119"/>
    </location>
</feature>
<evidence type="ECO:0000256" key="10">
    <source>
        <dbReference type="ARBA" id="ARBA00023268"/>
    </source>
</evidence>
<evidence type="ECO:0000256" key="9">
    <source>
        <dbReference type="ARBA" id="ARBA00023167"/>
    </source>
</evidence>
<dbReference type="SUPFAM" id="SSF53223">
    <property type="entry name" value="Aminoacid dehydrogenase-like, N-terminal domain"/>
    <property type="match status" value="1"/>
</dbReference>
<dbReference type="EC" id="3.5.4.9" evidence="11"/>
<proteinExistence type="inferred from homology"/>
<evidence type="ECO:0000256" key="3">
    <source>
        <dbReference type="ARBA" id="ARBA00022605"/>
    </source>
</evidence>
<dbReference type="HAMAP" id="MF_01576">
    <property type="entry name" value="THF_DHG_CYH"/>
    <property type="match status" value="1"/>
</dbReference>
<keyword evidence="3 11" id="KW-0028">Amino-acid biosynthesis</keyword>
<accession>A0A544VZ33</accession>
<evidence type="ECO:0000256" key="5">
    <source>
        <dbReference type="ARBA" id="ARBA00022801"/>
    </source>
</evidence>
<feature type="binding site" evidence="11">
    <location>
        <position position="230"/>
    </location>
    <ligand>
        <name>NADP(+)</name>
        <dbReference type="ChEBI" id="CHEBI:58349"/>
    </ligand>
</feature>
<evidence type="ECO:0000256" key="2">
    <source>
        <dbReference type="ARBA" id="ARBA00022563"/>
    </source>
</evidence>
<dbReference type="RefSeq" id="WP_142553339.1">
    <property type="nucleotide sequence ID" value="NZ_VIFX01000022.1"/>
</dbReference>
<evidence type="ECO:0000313" key="14">
    <source>
        <dbReference type="EMBL" id="TQR85252.1"/>
    </source>
</evidence>
<dbReference type="GO" id="GO:0006164">
    <property type="term" value="P:purine nucleotide biosynthetic process"/>
    <property type="evidence" value="ECO:0007669"/>
    <property type="project" value="UniProtKB-KW"/>
</dbReference>
<dbReference type="Pfam" id="PF02882">
    <property type="entry name" value="THF_DHG_CYH_C"/>
    <property type="match status" value="1"/>
</dbReference>
<evidence type="ECO:0000256" key="1">
    <source>
        <dbReference type="ARBA" id="ARBA00004777"/>
    </source>
</evidence>
<dbReference type="PANTHER" id="PTHR48099">
    <property type="entry name" value="C-1-TETRAHYDROFOLATE SYNTHASE, CYTOPLASMIC-RELATED"/>
    <property type="match status" value="1"/>
</dbReference>
<dbReference type="Proteomes" id="UP000315759">
    <property type="component" value="Unassembled WGS sequence"/>
</dbReference>
<comment type="catalytic activity">
    <reaction evidence="11">
        <text>(6R)-5,10-methylene-5,6,7,8-tetrahydrofolate + NADP(+) = (6R)-5,10-methenyltetrahydrofolate + NADPH</text>
        <dbReference type="Rhea" id="RHEA:22812"/>
        <dbReference type="ChEBI" id="CHEBI:15636"/>
        <dbReference type="ChEBI" id="CHEBI:57455"/>
        <dbReference type="ChEBI" id="CHEBI:57783"/>
        <dbReference type="ChEBI" id="CHEBI:58349"/>
        <dbReference type="EC" id="1.5.1.5"/>
    </reaction>
</comment>
<dbReference type="Pfam" id="PF00763">
    <property type="entry name" value="THF_DHG_CYH"/>
    <property type="match status" value="1"/>
</dbReference>
<evidence type="ECO:0000256" key="6">
    <source>
        <dbReference type="ARBA" id="ARBA00022857"/>
    </source>
</evidence>
<feature type="domain" description="Tetrahydrofolate dehydrogenase/cyclohydrolase NAD(P)-binding" evidence="13">
    <location>
        <begin position="138"/>
        <end position="278"/>
    </location>
</feature>
<evidence type="ECO:0000256" key="11">
    <source>
        <dbReference type="HAMAP-Rule" id="MF_01576"/>
    </source>
</evidence>
<dbReference type="GO" id="GO:0004488">
    <property type="term" value="F:methylenetetrahydrofolate dehydrogenase (NADP+) activity"/>
    <property type="evidence" value="ECO:0007669"/>
    <property type="project" value="UniProtKB-UniRule"/>
</dbReference>
<dbReference type="GO" id="GO:0009086">
    <property type="term" value="P:methionine biosynthetic process"/>
    <property type="evidence" value="ECO:0007669"/>
    <property type="project" value="UniProtKB-KW"/>
</dbReference>
<dbReference type="GO" id="GO:0035999">
    <property type="term" value="P:tetrahydrofolate interconversion"/>
    <property type="evidence" value="ECO:0007669"/>
    <property type="project" value="UniProtKB-UniRule"/>
</dbReference>
<comment type="function">
    <text evidence="11">Catalyzes the oxidation of 5,10-methylenetetrahydrofolate to 5,10-methenyltetrahydrofolate and then the hydrolysis of 5,10-methenyltetrahydrofolate to 10-formyltetrahydrofolate.</text>
</comment>
<evidence type="ECO:0000259" key="13">
    <source>
        <dbReference type="Pfam" id="PF02882"/>
    </source>
</evidence>
<dbReference type="EMBL" id="VIFX01000022">
    <property type="protein sequence ID" value="TQR85252.1"/>
    <property type="molecule type" value="Genomic_DNA"/>
</dbReference>
<gene>
    <name evidence="11" type="primary">folD</name>
    <name evidence="14" type="ORF">D8S82_17715</name>
</gene>
<dbReference type="GO" id="GO:0004477">
    <property type="term" value="F:methenyltetrahydrofolate cyclohydrolase activity"/>
    <property type="evidence" value="ECO:0007669"/>
    <property type="project" value="UniProtKB-UniRule"/>
</dbReference>
<dbReference type="InterPro" id="IPR046346">
    <property type="entry name" value="Aminoacid_DH-like_N_sf"/>
</dbReference>
<comment type="similarity">
    <text evidence="11">Belongs to the tetrahydrofolate dehydrogenase/cyclohydrolase family.</text>
</comment>
<keyword evidence="8 11" id="KW-0368">Histidine biosynthesis</keyword>
<dbReference type="InterPro" id="IPR020631">
    <property type="entry name" value="THF_DH/CycHdrlase_NAD-bd_dom"/>
</dbReference>
<dbReference type="PANTHER" id="PTHR48099:SF5">
    <property type="entry name" value="C-1-TETRAHYDROFOLATE SYNTHASE, CYTOPLASMIC"/>
    <property type="match status" value="1"/>
</dbReference>
<comment type="pathway">
    <text evidence="1 11">One-carbon metabolism; tetrahydrofolate interconversion.</text>
</comment>
<keyword evidence="7 11" id="KW-0560">Oxidoreductase</keyword>
<dbReference type="InterPro" id="IPR036291">
    <property type="entry name" value="NAD(P)-bd_dom_sf"/>
</dbReference>